<keyword evidence="1" id="KW-0479">Metal-binding</keyword>
<evidence type="ECO:0000256" key="2">
    <source>
        <dbReference type="ARBA" id="ARBA00022771"/>
    </source>
</evidence>
<dbReference type="GO" id="GO:0008270">
    <property type="term" value="F:zinc ion binding"/>
    <property type="evidence" value="ECO:0007669"/>
    <property type="project" value="UniProtKB-KW"/>
</dbReference>
<dbReference type="PROSITE" id="PS51128">
    <property type="entry name" value="ZF_DKSA_2"/>
    <property type="match status" value="1"/>
</dbReference>
<evidence type="ECO:0000313" key="6">
    <source>
        <dbReference type="EMBL" id="EBS4098034.1"/>
    </source>
</evidence>
<dbReference type="GO" id="GO:1900378">
    <property type="term" value="P:positive regulation of secondary metabolite biosynthetic process"/>
    <property type="evidence" value="ECO:0007669"/>
    <property type="project" value="TreeGrafter"/>
</dbReference>
<dbReference type="PANTHER" id="PTHR38777">
    <property type="entry name" value="FELS-2 PROPHAGE PROTEIN"/>
    <property type="match status" value="1"/>
</dbReference>
<dbReference type="SUPFAM" id="SSF57716">
    <property type="entry name" value="Glucocorticoid receptor-like (DNA-binding domain)"/>
    <property type="match status" value="1"/>
</dbReference>
<name>A0A5U9SRA3_SALET</name>
<dbReference type="PANTHER" id="PTHR38777:SF1">
    <property type="entry name" value="DNAK SUPPRESSOR PROTEIN"/>
    <property type="match status" value="1"/>
</dbReference>
<feature type="domain" description="Zinc finger DksA/TraR C4-type" evidence="5">
    <location>
        <begin position="33"/>
        <end position="64"/>
    </location>
</feature>
<gene>
    <name evidence="6" type="ORF">DPS53_22510</name>
</gene>
<sequence length="74" mass="8576">MADEIERFQSHLAMLEADCIQRIRQQLTGISALFCDDCGAPVPAERRRLIPGVRKCVGCREVEEMLSRQYRRRP</sequence>
<evidence type="ECO:0000256" key="1">
    <source>
        <dbReference type="ARBA" id="ARBA00022723"/>
    </source>
</evidence>
<dbReference type="InterPro" id="IPR000962">
    <property type="entry name" value="Znf_DskA_TraR"/>
</dbReference>
<evidence type="ECO:0000256" key="3">
    <source>
        <dbReference type="ARBA" id="ARBA00022833"/>
    </source>
</evidence>
<proteinExistence type="predicted"/>
<accession>A0A5U9SRA3</accession>
<protein>
    <submittedName>
        <fullName evidence="6">Conjugal transfer protein TraR</fullName>
    </submittedName>
</protein>
<keyword evidence="2" id="KW-0863">Zinc-finger</keyword>
<dbReference type="Gene3D" id="1.20.120.910">
    <property type="entry name" value="DksA, coiled-coil domain"/>
    <property type="match status" value="1"/>
</dbReference>
<evidence type="ECO:0000256" key="4">
    <source>
        <dbReference type="PROSITE-ProRule" id="PRU00510"/>
    </source>
</evidence>
<feature type="zinc finger region" description="dksA C4-type" evidence="4">
    <location>
        <begin position="35"/>
        <end position="59"/>
    </location>
</feature>
<dbReference type="Pfam" id="PF01258">
    <property type="entry name" value="zf-dskA_traR"/>
    <property type="match status" value="1"/>
</dbReference>
<keyword evidence="3" id="KW-0862">Zinc</keyword>
<organism evidence="6">
    <name type="scientific">Salmonella enterica subsp. enterica serovar Bareilly</name>
    <dbReference type="NCBI Taxonomy" id="58096"/>
    <lineage>
        <taxon>Bacteria</taxon>
        <taxon>Pseudomonadati</taxon>
        <taxon>Pseudomonadota</taxon>
        <taxon>Gammaproteobacteria</taxon>
        <taxon>Enterobacterales</taxon>
        <taxon>Enterobacteriaceae</taxon>
        <taxon>Salmonella</taxon>
    </lineage>
</organism>
<evidence type="ECO:0000259" key="5">
    <source>
        <dbReference type="Pfam" id="PF01258"/>
    </source>
</evidence>
<dbReference type="EMBL" id="AAGVJY010000028">
    <property type="protein sequence ID" value="EBS4098034.1"/>
    <property type="molecule type" value="Genomic_DNA"/>
</dbReference>
<dbReference type="Proteomes" id="UP000839659">
    <property type="component" value="Unassembled WGS sequence"/>
</dbReference>
<dbReference type="AlphaFoldDB" id="A0A5U9SRA3"/>
<reference evidence="6" key="1">
    <citation type="submission" date="2018-06" db="EMBL/GenBank/DDBJ databases">
        <authorList>
            <person name="Ashton P.M."/>
            <person name="Dallman T."/>
            <person name="Nair S."/>
            <person name="De Pinna E."/>
            <person name="Peters T."/>
            <person name="Grant K."/>
        </authorList>
    </citation>
    <scope>NUCLEOTIDE SEQUENCE [LARGE SCALE GENOMIC DNA]</scope>
    <source>
        <strain evidence="6">374035</strain>
    </source>
</reference>
<comment type="caution">
    <text evidence="6">The sequence shown here is derived from an EMBL/GenBank/DDBJ whole genome shotgun (WGS) entry which is preliminary data.</text>
</comment>